<dbReference type="InterPro" id="IPR043834">
    <property type="entry name" value="REC"/>
</dbReference>
<dbReference type="RefSeq" id="WP_235801323.1">
    <property type="nucleotide sequence ID" value="NZ_CAWMMU010000001.1"/>
</dbReference>
<dbReference type="Proteomes" id="UP000045840">
    <property type="component" value="Unassembled WGS sequence"/>
</dbReference>
<evidence type="ECO:0000313" key="3">
    <source>
        <dbReference type="EMBL" id="CRY63549.1"/>
    </source>
</evidence>
<sequence length="574" mass="64635">MQTGPFFESSKDIVKNFLNSVIAVDDGLFLGKSRSNPRTQNLADTEGDLDGFDAPENDTGLGIYNATSQVTHENLHIIEESHQLDYQSLSLAFAEHGINCCGFIPDAERFATIDVASTKIMESSRRADITILDWSMDHDFNSEPGTLAKASIEKIINNDKEQHGRLRLIVIYTAEPNVNTIARSIKDHLHVLSGPGIKAKLESRNITFKNPDLEFCQITVIRKEETISQLKNTVIDLFTMLTIGLLSNATLSAIGELRDKTHHILHTFNKNLDPAYLSHVLGLLSSPEVREKAHEVAFDYATEIISEEFKSTLQISQKIKNHLGLEKLKQWADQTGRFEPDNMICIKVDRNEVRITPDRMKRLLEASTEPDLATILSEPPVICTTVNKFKKSKIQINLTGTDHFPHEHLSSIECKRRDIISLKLEGHAPTIKQGTIVQKGNGYFICMQPLCDTVRIHEDRNFIFLKIDKVDSTGGFTHVIRDAKNGFLKFNIKPGSKDLHIFTFSPDNESNTIKAVVDRDKYKIKYKKGSKESHLIWHGELKTTVAQAIANKLAEQLSRIGLDTNEWLRLSATT</sequence>
<dbReference type="AlphaFoldDB" id="A0A0T9PX80"/>
<organism evidence="2 5">
    <name type="scientific">Yersinia pekkanenii</name>
    <dbReference type="NCBI Taxonomy" id="1288385"/>
    <lineage>
        <taxon>Bacteria</taxon>
        <taxon>Pseudomonadati</taxon>
        <taxon>Pseudomonadota</taxon>
        <taxon>Gammaproteobacteria</taxon>
        <taxon>Enterobacterales</taxon>
        <taxon>Yersiniaceae</taxon>
        <taxon>Yersinia</taxon>
    </lineage>
</organism>
<proteinExistence type="predicted"/>
<evidence type="ECO:0000313" key="4">
    <source>
        <dbReference type="Proteomes" id="UP000044625"/>
    </source>
</evidence>
<accession>A0A0T9PX80</accession>
<reference evidence="3 4" key="2">
    <citation type="submission" date="2015-03" db="EMBL/GenBank/DDBJ databases">
        <authorList>
            <consortium name="Pathogen Informatics"/>
            <person name="Murphy D."/>
        </authorList>
    </citation>
    <scope>NUCLEOTIDE SEQUENCE [LARGE SCALE GENOMIC DNA]</scope>
    <source>
        <strain evidence="4">type strain: CIP110230</strain>
        <strain evidence="3">Type strain: CIP110230</strain>
    </source>
</reference>
<evidence type="ECO:0000313" key="2">
    <source>
        <dbReference type="EMBL" id="CNH85995.1"/>
    </source>
</evidence>
<reference evidence="2" key="1">
    <citation type="submission" date="2015-03" db="EMBL/GenBank/DDBJ databases">
        <authorList>
            <person name="Murphy D."/>
        </authorList>
    </citation>
    <scope>NUCLEOTIDE SEQUENCE [LARGE SCALE GENOMIC DNA]</scope>
    <source>
        <strain evidence="2">A125KOH2</strain>
    </source>
</reference>
<dbReference type="EMBL" id="CWJL01000001">
    <property type="protein sequence ID" value="CRY63549.1"/>
    <property type="molecule type" value="Genomic_DNA"/>
</dbReference>
<dbReference type="EMBL" id="CQAZ01000019">
    <property type="protein sequence ID" value="CNH85995.1"/>
    <property type="molecule type" value="Genomic_DNA"/>
</dbReference>
<reference evidence="5" key="3">
    <citation type="submission" date="2015-03" db="EMBL/GenBank/DDBJ databases">
        <authorList>
            <consortium name="Pathogen Informatics"/>
        </authorList>
    </citation>
    <scope>NUCLEOTIDE SEQUENCE [LARGE SCALE GENOMIC DNA]</scope>
    <source>
        <strain evidence="5">A125KOH2</strain>
    </source>
</reference>
<keyword evidence="4" id="KW-1185">Reference proteome</keyword>
<name>A0A0T9PX80_9GAMM</name>
<feature type="domain" description="Response receiver" evidence="1">
    <location>
        <begin position="17"/>
        <end position="220"/>
    </location>
</feature>
<dbReference type="Pfam" id="PF19192">
    <property type="entry name" value="Response_reg_2"/>
    <property type="match status" value="1"/>
</dbReference>
<dbReference type="Proteomes" id="UP000044625">
    <property type="component" value="Unassembled WGS sequence"/>
</dbReference>
<evidence type="ECO:0000259" key="1">
    <source>
        <dbReference type="Pfam" id="PF19192"/>
    </source>
</evidence>
<protein>
    <recommendedName>
        <fullName evidence="1">Response receiver domain-containing protein</fullName>
    </recommendedName>
</protein>
<evidence type="ECO:0000313" key="5">
    <source>
        <dbReference type="Proteomes" id="UP000045840"/>
    </source>
</evidence>
<gene>
    <name evidence="2" type="ORF">ERS008529_02305</name>
    <name evidence="3" type="ORF">ERS137968_00288</name>
</gene>
<dbReference type="STRING" id="1288385.ERS137968_00288"/>